<comment type="caution">
    <text evidence="1">The sequence shown here is derived from an EMBL/GenBank/DDBJ whole genome shotgun (WGS) entry which is preliminary data.</text>
</comment>
<keyword evidence="2" id="KW-1185">Reference proteome</keyword>
<dbReference type="Proteomes" id="UP000321118">
    <property type="component" value="Unassembled WGS sequence"/>
</dbReference>
<gene>
    <name evidence="1" type="ORF">CXY01_14300</name>
</gene>
<proteinExistence type="predicted"/>
<protein>
    <submittedName>
        <fullName evidence="1">Uncharacterized protein</fullName>
    </submittedName>
</protein>
<dbReference type="AlphaFoldDB" id="A0A510V6I1"/>
<dbReference type="EMBL" id="BJUB01000004">
    <property type="protein sequence ID" value="GEK20910.1"/>
    <property type="molecule type" value="Genomic_DNA"/>
</dbReference>
<accession>A0A510V6I1</accession>
<evidence type="ECO:0000313" key="1">
    <source>
        <dbReference type="EMBL" id="GEK20910.1"/>
    </source>
</evidence>
<name>A0A510V6I1_9CELL</name>
<reference evidence="1 2" key="1">
    <citation type="submission" date="2019-07" db="EMBL/GenBank/DDBJ databases">
        <title>Whole genome shotgun sequence of Cellulomonas xylanilytica NBRC 101102.</title>
        <authorList>
            <person name="Hosoyama A."/>
            <person name="Uohara A."/>
            <person name="Ohji S."/>
            <person name="Ichikawa N."/>
        </authorList>
    </citation>
    <scope>NUCLEOTIDE SEQUENCE [LARGE SCALE GENOMIC DNA]</scope>
    <source>
        <strain evidence="1 2">NBRC 101102</strain>
    </source>
</reference>
<sequence>MSCTIGALVVMALVGCGIARPGTETAGTTAEEFYRAVAADDGPGACALLAPTTVEALEEDSGEPCDEAVLDGEVGDTLTARADDAAGPTARVAGRQAQVVLTTDVVFLTVSGDHWLVRAAGCDARPDRPYDCVLEGS</sequence>
<organism evidence="1 2">
    <name type="scientific">Cellulomonas xylanilytica</name>
    <dbReference type="NCBI Taxonomy" id="233583"/>
    <lineage>
        <taxon>Bacteria</taxon>
        <taxon>Bacillati</taxon>
        <taxon>Actinomycetota</taxon>
        <taxon>Actinomycetes</taxon>
        <taxon>Micrococcales</taxon>
        <taxon>Cellulomonadaceae</taxon>
        <taxon>Cellulomonas</taxon>
    </lineage>
</organism>
<evidence type="ECO:0000313" key="2">
    <source>
        <dbReference type="Proteomes" id="UP000321118"/>
    </source>
</evidence>